<evidence type="ECO:0000256" key="4">
    <source>
        <dbReference type="ARBA" id="ARBA00022617"/>
    </source>
</evidence>
<keyword evidence="8" id="KW-0503">Monooxygenase</keyword>
<evidence type="ECO:0000256" key="6">
    <source>
        <dbReference type="ARBA" id="ARBA00023002"/>
    </source>
</evidence>
<dbReference type="Proteomes" id="UP000054279">
    <property type="component" value="Unassembled WGS sequence"/>
</dbReference>
<dbReference type="EMBL" id="KN837124">
    <property type="protein sequence ID" value="KIJ43303.1"/>
    <property type="molecule type" value="Genomic_DNA"/>
</dbReference>
<dbReference type="GO" id="GO:0020037">
    <property type="term" value="F:heme binding"/>
    <property type="evidence" value="ECO:0007669"/>
    <property type="project" value="InterPro"/>
</dbReference>
<dbReference type="CDD" id="cd11065">
    <property type="entry name" value="CYP64-like"/>
    <property type="match status" value="1"/>
</dbReference>
<evidence type="ECO:0000313" key="10">
    <source>
        <dbReference type="EMBL" id="KIJ43303.1"/>
    </source>
</evidence>
<evidence type="ECO:0000256" key="1">
    <source>
        <dbReference type="ARBA" id="ARBA00001971"/>
    </source>
</evidence>
<evidence type="ECO:0008006" key="12">
    <source>
        <dbReference type="Google" id="ProtNLM"/>
    </source>
</evidence>
<gene>
    <name evidence="10" type="ORF">M422DRAFT_253505</name>
</gene>
<dbReference type="AlphaFoldDB" id="A0A0C9UJS9"/>
<dbReference type="Gene3D" id="1.10.630.10">
    <property type="entry name" value="Cytochrome P450"/>
    <property type="match status" value="1"/>
</dbReference>
<dbReference type="OrthoDB" id="2789670at2759"/>
<comment type="cofactor">
    <cofactor evidence="1">
        <name>heme</name>
        <dbReference type="ChEBI" id="CHEBI:30413"/>
    </cofactor>
</comment>
<dbReference type="InterPro" id="IPR002401">
    <property type="entry name" value="Cyt_P450_E_grp-I"/>
</dbReference>
<evidence type="ECO:0000313" key="11">
    <source>
        <dbReference type="Proteomes" id="UP000054279"/>
    </source>
</evidence>
<evidence type="ECO:0000256" key="2">
    <source>
        <dbReference type="ARBA" id="ARBA00005179"/>
    </source>
</evidence>
<dbReference type="InterPro" id="IPR001128">
    <property type="entry name" value="Cyt_P450"/>
</dbReference>
<feature type="region of interest" description="Disordered" evidence="9">
    <location>
        <begin position="394"/>
        <end position="414"/>
    </location>
</feature>
<evidence type="ECO:0000256" key="7">
    <source>
        <dbReference type="ARBA" id="ARBA00023004"/>
    </source>
</evidence>
<dbReference type="HOGENOM" id="CLU_001570_2_2_1"/>
<evidence type="ECO:0000256" key="9">
    <source>
        <dbReference type="SAM" id="MobiDB-lite"/>
    </source>
</evidence>
<evidence type="ECO:0000256" key="5">
    <source>
        <dbReference type="ARBA" id="ARBA00022723"/>
    </source>
</evidence>
<dbReference type="GO" id="GO:0005506">
    <property type="term" value="F:iron ion binding"/>
    <property type="evidence" value="ECO:0007669"/>
    <property type="project" value="InterPro"/>
</dbReference>
<dbReference type="PANTHER" id="PTHR46300">
    <property type="entry name" value="P450, PUTATIVE (EUROFUNG)-RELATED-RELATED"/>
    <property type="match status" value="1"/>
</dbReference>
<keyword evidence="11" id="KW-1185">Reference proteome</keyword>
<dbReference type="PANTHER" id="PTHR46300:SF7">
    <property type="entry name" value="P450, PUTATIVE (EUROFUNG)-RELATED"/>
    <property type="match status" value="1"/>
</dbReference>
<name>A0A0C9UJS9_SPHS4</name>
<keyword evidence="4" id="KW-0349">Heme</keyword>
<dbReference type="Pfam" id="PF00067">
    <property type="entry name" value="p450"/>
    <property type="match status" value="1"/>
</dbReference>
<dbReference type="SUPFAM" id="SSF48264">
    <property type="entry name" value="Cytochrome P450"/>
    <property type="match status" value="1"/>
</dbReference>
<proteinExistence type="inferred from homology"/>
<evidence type="ECO:0000256" key="8">
    <source>
        <dbReference type="ARBA" id="ARBA00023033"/>
    </source>
</evidence>
<accession>A0A0C9UJS9</accession>
<sequence>MSREWETYSKWAKEYGELVYLKLFGQGVLFVNSRRLSYEVFDKRATNYNDRPTSTMLNELVGMKHWAFPFFQYTEKFIHYRRQLSEWFGPKACEAYKPAQLQCARSVYFQSPKQVSVFLNKATCSTLLYNIFCNPKEYSTHFKHFAGSVIMQITYGIRPKSKEDPYLEVAERLLFAITEASAPGAFLVDVLPFLRYVPAWVPGTRFQRKARVWKQYANDVLEVPYRTIKDAMVTGTAEQCYVRSSLENTTLDKGHLNPQDEETIKHTAAVLYMAGTDTVAGSLKILLLAMALNPDVQRKAQRELDAVLGGSRLPEFDDRSQLPYIAALCKEILRWQPVVPASFPHATAKDDIVEGYFIPKGTIVFGNAWHMLHTEDNFGSNPDKFSPERFLQSGVRDPSATGSFGFGRRQNMLG</sequence>
<dbReference type="GO" id="GO:0004497">
    <property type="term" value="F:monooxygenase activity"/>
    <property type="evidence" value="ECO:0007669"/>
    <property type="project" value="UniProtKB-KW"/>
</dbReference>
<keyword evidence="7" id="KW-0408">Iron</keyword>
<comment type="pathway">
    <text evidence="2">Secondary metabolite biosynthesis.</text>
</comment>
<comment type="similarity">
    <text evidence="3">Belongs to the cytochrome P450 family.</text>
</comment>
<dbReference type="InterPro" id="IPR036396">
    <property type="entry name" value="Cyt_P450_sf"/>
</dbReference>
<dbReference type="InterPro" id="IPR050364">
    <property type="entry name" value="Cytochrome_P450_fung"/>
</dbReference>
<keyword evidence="6" id="KW-0560">Oxidoreductase</keyword>
<reference evidence="10 11" key="1">
    <citation type="submission" date="2014-06" db="EMBL/GenBank/DDBJ databases">
        <title>Evolutionary Origins and Diversification of the Mycorrhizal Mutualists.</title>
        <authorList>
            <consortium name="DOE Joint Genome Institute"/>
            <consortium name="Mycorrhizal Genomics Consortium"/>
            <person name="Kohler A."/>
            <person name="Kuo A."/>
            <person name="Nagy L.G."/>
            <person name="Floudas D."/>
            <person name="Copeland A."/>
            <person name="Barry K.W."/>
            <person name="Cichocki N."/>
            <person name="Veneault-Fourrey C."/>
            <person name="LaButti K."/>
            <person name="Lindquist E.A."/>
            <person name="Lipzen A."/>
            <person name="Lundell T."/>
            <person name="Morin E."/>
            <person name="Murat C."/>
            <person name="Riley R."/>
            <person name="Ohm R."/>
            <person name="Sun H."/>
            <person name="Tunlid A."/>
            <person name="Henrissat B."/>
            <person name="Grigoriev I.V."/>
            <person name="Hibbett D.S."/>
            <person name="Martin F."/>
        </authorList>
    </citation>
    <scope>NUCLEOTIDE SEQUENCE [LARGE SCALE GENOMIC DNA]</scope>
    <source>
        <strain evidence="10 11">SS14</strain>
    </source>
</reference>
<dbReference type="GO" id="GO:0016705">
    <property type="term" value="F:oxidoreductase activity, acting on paired donors, with incorporation or reduction of molecular oxygen"/>
    <property type="evidence" value="ECO:0007669"/>
    <property type="project" value="InterPro"/>
</dbReference>
<keyword evidence="5" id="KW-0479">Metal-binding</keyword>
<organism evidence="10 11">
    <name type="scientific">Sphaerobolus stellatus (strain SS14)</name>
    <dbReference type="NCBI Taxonomy" id="990650"/>
    <lineage>
        <taxon>Eukaryota</taxon>
        <taxon>Fungi</taxon>
        <taxon>Dikarya</taxon>
        <taxon>Basidiomycota</taxon>
        <taxon>Agaricomycotina</taxon>
        <taxon>Agaricomycetes</taxon>
        <taxon>Phallomycetidae</taxon>
        <taxon>Geastrales</taxon>
        <taxon>Sphaerobolaceae</taxon>
        <taxon>Sphaerobolus</taxon>
    </lineage>
</organism>
<dbReference type="PRINTS" id="PR00463">
    <property type="entry name" value="EP450I"/>
</dbReference>
<protein>
    <recommendedName>
        <fullName evidence="12">Cytochrome P450</fullName>
    </recommendedName>
</protein>
<evidence type="ECO:0000256" key="3">
    <source>
        <dbReference type="ARBA" id="ARBA00010617"/>
    </source>
</evidence>